<evidence type="ECO:0000313" key="2">
    <source>
        <dbReference type="EMBL" id="GCE17638.1"/>
    </source>
</evidence>
<evidence type="ECO:0000259" key="1">
    <source>
        <dbReference type="Pfam" id="PF25873"/>
    </source>
</evidence>
<dbReference type="RefSeq" id="WP_126549290.1">
    <property type="nucleotide sequence ID" value="NZ_BIFS01000001.1"/>
</dbReference>
<sequence>MLQLNTLLITKLLIPSTRPHVVFRSKLINQLQEVLQRKITFISTPAGFGKTTLLSEWAQQKHCPVAWVSLDKGDNDLIRFWSYLINALETLYPGIGEHTLALLHTPQSSSFEAVITMLINALMTIEEHFVLVLDDYHVIETTPIHDSVSLLLEHMPPYMHIVIASRTMSPLPLPRLRARGQLLALDATDLYFTTEETLEFFNQTMQLDITLDVATKIQARTEGWIAGLQLAALSLQRGTDISHFLTVFNGGHRYILDYLTAEVFSQQSEEVQHFLLHTAILNQLSEPLCNVLTGRENGQIMLELLEQGNLFIIPFDEKRHWYRYSQLFGDFLYNRLQYLYPQLVLVLHRRASAWYEQNNFMAEAVDHSLAATDFERAVRLIRRVGKIFEQNGEITTLLRWLNTLPEHLVCKEPQLCLLRGWGLATTGQLSEAQLWLRYAKKG</sequence>
<organism evidence="2 3">
    <name type="scientific">Dictyobacter kobayashii</name>
    <dbReference type="NCBI Taxonomy" id="2014872"/>
    <lineage>
        <taxon>Bacteria</taxon>
        <taxon>Bacillati</taxon>
        <taxon>Chloroflexota</taxon>
        <taxon>Ktedonobacteria</taxon>
        <taxon>Ktedonobacterales</taxon>
        <taxon>Dictyobacteraceae</taxon>
        <taxon>Dictyobacter</taxon>
    </lineage>
</organism>
<evidence type="ECO:0000313" key="3">
    <source>
        <dbReference type="Proteomes" id="UP000287188"/>
    </source>
</evidence>
<gene>
    <name evidence="2" type="ORF">KDK_14380</name>
</gene>
<protein>
    <recommendedName>
        <fullName evidence="1">MalT-like winged helix domain-containing protein</fullName>
    </recommendedName>
</protein>
<dbReference type="InterPro" id="IPR059106">
    <property type="entry name" value="WHD_MalT"/>
</dbReference>
<dbReference type="AlphaFoldDB" id="A0A402AEU6"/>
<keyword evidence="3" id="KW-1185">Reference proteome</keyword>
<dbReference type="Gene3D" id="3.40.50.300">
    <property type="entry name" value="P-loop containing nucleotide triphosphate hydrolases"/>
    <property type="match status" value="1"/>
</dbReference>
<dbReference type="EMBL" id="BIFS01000001">
    <property type="protein sequence ID" value="GCE17638.1"/>
    <property type="molecule type" value="Genomic_DNA"/>
</dbReference>
<dbReference type="InterPro" id="IPR027417">
    <property type="entry name" value="P-loop_NTPase"/>
</dbReference>
<reference evidence="3" key="1">
    <citation type="submission" date="2018-12" db="EMBL/GenBank/DDBJ databases">
        <title>Tengunoibacter tsumagoiensis gen. nov., sp. nov., Dictyobacter kobayashii sp. nov., D. alpinus sp. nov., and D. joshuensis sp. nov. and description of Dictyobacteraceae fam. nov. within the order Ktedonobacterales isolated from Tengu-no-mugimeshi.</title>
        <authorList>
            <person name="Wang C.M."/>
            <person name="Zheng Y."/>
            <person name="Sakai Y."/>
            <person name="Toyoda A."/>
            <person name="Minakuchi Y."/>
            <person name="Abe K."/>
            <person name="Yokota A."/>
            <person name="Yabe S."/>
        </authorList>
    </citation>
    <scope>NUCLEOTIDE SEQUENCE [LARGE SCALE GENOMIC DNA]</scope>
    <source>
        <strain evidence="3">Uno11</strain>
    </source>
</reference>
<accession>A0A402AEU6</accession>
<dbReference type="Pfam" id="PF25873">
    <property type="entry name" value="WHD_MalT"/>
    <property type="match status" value="1"/>
</dbReference>
<feature type="domain" description="MalT-like winged helix" evidence="1">
    <location>
        <begin position="261"/>
        <end position="342"/>
    </location>
</feature>
<comment type="caution">
    <text evidence="2">The sequence shown here is derived from an EMBL/GenBank/DDBJ whole genome shotgun (WGS) entry which is preliminary data.</text>
</comment>
<proteinExistence type="predicted"/>
<dbReference type="Proteomes" id="UP000287188">
    <property type="component" value="Unassembled WGS sequence"/>
</dbReference>
<dbReference type="SUPFAM" id="SSF52540">
    <property type="entry name" value="P-loop containing nucleoside triphosphate hydrolases"/>
    <property type="match status" value="1"/>
</dbReference>
<name>A0A402AEU6_9CHLR</name>
<dbReference type="OrthoDB" id="1137593at2"/>